<dbReference type="InterPro" id="IPR016181">
    <property type="entry name" value="Acyl_CoA_acyltransferase"/>
</dbReference>
<dbReference type="OrthoDB" id="9132139at2"/>
<dbReference type="Proteomes" id="UP000292373">
    <property type="component" value="Unassembled WGS sequence"/>
</dbReference>
<dbReference type="Gene3D" id="3.40.630.30">
    <property type="match status" value="1"/>
</dbReference>
<protein>
    <submittedName>
        <fullName evidence="2">N-acetyltransferase</fullName>
    </submittedName>
</protein>
<evidence type="ECO:0000313" key="3">
    <source>
        <dbReference type="Proteomes" id="UP000292373"/>
    </source>
</evidence>
<evidence type="ECO:0000259" key="1">
    <source>
        <dbReference type="PROSITE" id="PS51186"/>
    </source>
</evidence>
<feature type="domain" description="N-acetyltransferase" evidence="1">
    <location>
        <begin position="39"/>
        <end position="203"/>
    </location>
</feature>
<keyword evidence="2" id="KW-0808">Transferase</keyword>
<evidence type="ECO:0000313" key="2">
    <source>
        <dbReference type="EMBL" id="TBT83780.1"/>
    </source>
</evidence>
<keyword evidence="3" id="KW-1185">Reference proteome</keyword>
<dbReference type="InterPro" id="IPR000182">
    <property type="entry name" value="GNAT_dom"/>
</dbReference>
<reference evidence="2 3" key="1">
    <citation type="submission" date="2019-01" db="EMBL/GenBank/DDBJ databases">
        <title>Lactibacter flavus gen. nov., sp. nov., a novel bacterium of the family Propionibacteriaceae isolated from raw milk and dairy products.</title>
        <authorList>
            <person name="Huptas C."/>
            <person name="Wenning M."/>
            <person name="Breitenwieser F."/>
            <person name="Doll E."/>
            <person name="Von Neubeck M."/>
            <person name="Busse H.-J."/>
            <person name="Scherer S."/>
        </authorList>
    </citation>
    <scope>NUCLEOTIDE SEQUENCE [LARGE SCALE GENOMIC DNA]</scope>
    <source>
        <strain evidence="2 3">KCTC 33808</strain>
    </source>
</reference>
<gene>
    <name evidence="2" type="ORF">ET989_10715</name>
</gene>
<comment type="caution">
    <text evidence="2">The sequence shown here is derived from an EMBL/GenBank/DDBJ whole genome shotgun (WGS) entry which is preliminary data.</text>
</comment>
<dbReference type="EMBL" id="SDMQ01000010">
    <property type="protein sequence ID" value="TBT83780.1"/>
    <property type="molecule type" value="Genomic_DNA"/>
</dbReference>
<organism evidence="2 3">
    <name type="scientific">Propioniciclava sinopodophylli</name>
    <dbReference type="NCBI Taxonomy" id="1837344"/>
    <lineage>
        <taxon>Bacteria</taxon>
        <taxon>Bacillati</taxon>
        <taxon>Actinomycetota</taxon>
        <taxon>Actinomycetes</taxon>
        <taxon>Propionibacteriales</taxon>
        <taxon>Propionibacteriaceae</taxon>
        <taxon>Propioniciclava</taxon>
    </lineage>
</organism>
<name>A0A4V6MV17_9ACTN</name>
<dbReference type="PANTHER" id="PTHR43792">
    <property type="entry name" value="GNAT FAMILY, PUTATIVE (AFU_ORTHOLOGUE AFUA_3G00765)-RELATED-RELATED"/>
    <property type="match status" value="1"/>
</dbReference>
<dbReference type="SUPFAM" id="SSF55729">
    <property type="entry name" value="Acyl-CoA N-acyltransferases (Nat)"/>
    <property type="match status" value="1"/>
</dbReference>
<proteinExistence type="predicted"/>
<sequence length="214" mass="23905">MGGRTRVASSLSCCGVVRAPPVGHAGRVANPYPRSTERLVLRPLRRDDVDVILAYRNDPVVAEYQDWDLPVTRERVERHVEAQSNWIDIVPGEPRQIGIEREGELIGDLYVDLDEHGGVAEIGFTLQADHQGKGYAFEAASAVVSDLVERLGCHRIYGQLSPKNVRSARLLEKLGMHVESLAPRSYWCRGAWDDNLVYAMDDTGWRAHHTQAPV</sequence>
<dbReference type="Pfam" id="PF13302">
    <property type="entry name" value="Acetyltransf_3"/>
    <property type="match status" value="1"/>
</dbReference>
<dbReference type="PROSITE" id="PS51186">
    <property type="entry name" value="GNAT"/>
    <property type="match status" value="1"/>
</dbReference>
<accession>A0A4V6MV17</accession>
<dbReference type="InterPro" id="IPR051531">
    <property type="entry name" value="N-acetyltransferase"/>
</dbReference>
<dbReference type="AlphaFoldDB" id="A0A4V6MV17"/>
<dbReference type="PANTHER" id="PTHR43792:SF1">
    <property type="entry name" value="N-ACETYLTRANSFERASE DOMAIN-CONTAINING PROTEIN"/>
    <property type="match status" value="1"/>
</dbReference>
<dbReference type="GO" id="GO:0016747">
    <property type="term" value="F:acyltransferase activity, transferring groups other than amino-acyl groups"/>
    <property type="evidence" value="ECO:0007669"/>
    <property type="project" value="InterPro"/>
</dbReference>